<comment type="caution">
    <text evidence="2">The sequence shown here is derived from an EMBL/GenBank/DDBJ whole genome shotgun (WGS) entry which is preliminary data.</text>
</comment>
<keyword evidence="3" id="KW-1185">Reference proteome</keyword>
<organism evidence="2 3">
    <name type="scientific">Tenacibaculum aiptasiae</name>
    <dbReference type="NCBI Taxonomy" id="426481"/>
    <lineage>
        <taxon>Bacteria</taxon>
        <taxon>Pseudomonadati</taxon>
        <taxon>Bacteroidota</taxon>
        <taxon>Flavobacteriia</taxon>
        <taxon>Flavobacteriales</taxon>
        <taxon>Flavobacteriaceae</taxon>
        <taxon>Tenacibaculum</taxon>
    </lineage>
</organism>
<reference evidence="2 3" key="1">
    <citation type="submission" date="2019-09" db="EMBL/GenBank/DDBJ databases">
        <authorList>
            <person name="Cao W.R."/>
        </authorList>
    </citation>
    <scope>NUCLEOTIDE SEQUENCE [LARGE SCALE GENOMIC DNA]</scope>
    <source>
        <strain evidence="3">a4</strain>
    </source>
</reference>
<dbReference type="EMBL" id="WAAU01000014">
    <property type="protein sequence ID" value="KAB1157298.1"/>
    <property type="molecule type" value="Genomic_DNA"/>
</dbReference>
<feature type="chain" id="PRO_5029746566" evidence="1">
    <location>
        <begin position="22"/>
        <end position="76"/>
    </location>
</feature>
<dbReference type="AlphaFoldDB" id="A0A7J5AIQ8"/>
<evidence type="ECO:0000313" key="2">
    <source>
        <dbReference type="EMBL" id="KAB1157298.1"/>
    </source>
</evidence>
<keyword evidence="1" id="KW-0732">Signal</keyword>
<dbReference type="Proteomes" id="UP000467305">
    <property type="component" value="Unassembled WGS sequence"/>
</dbReference>
<dbReference type="RefSeq" id="WP_150899967.1">
    <property type="nucleotide sequence ID" value="NZ_WAAU01000014.1"/>
</dbReference>
<evidence type="ECO:0000313" key="3">
    <source>
        <dbReference type="Proteomes" id="UP000467305"/>
    </source>
</evidence>
<evidence type="ECO:0000256" key="1">
    <source>
        <dbReference type="SAM" id="SignalP"/>
    </source>
</evidence>
<gene>
    <name evidence="2" type="ORF">F7018_10225</name>
</gene>
<proteinExistence type="predicted"/>
<sequence length="76" mass="8750">MIMKKLFLLMVLSLLSFSSFSSNLNIQDCKQYAIDAAVAESDYYGYTNFYDTFQAMLDYREMCEENGGNIESPVFL</sequence>
<accession>A0A7J5AIQ8</accession>
<protein>
    <submittedName>
        <fullName evidence="2">Uncharacterized protein</fullName>
    </submittedName>
</protein>
<name>A0A7J5AIQ8_9FLAO</name>
<feature type="signal peptide" evidence="1">
    <location>
        <begin position="1"/>
        <end position="21"/>
    </location>
</feature>